<proteinExistence type="predicted"/>
<evidence type="ECO:0000313" key="5">
    <source>
        <dbReference type="Proteomes" id="UP000191522"/>
    </source>
</evidence>
<feature type="region of interest" description="Disordered" evidence="1">
    <location>
        <begin position="129"/>
        <end position="160"/>
    </location>
</feature>
<feature type="chain" id="PRO_5012393047" description="DUF7707 domain-containing protein" evidence="2">
    <location>
        <begin position="18"/>
        <end position="195"/>
    </location>
</feature>
<dbReference type="AlphaFoldDB" id="A0A1V6PN37"/>
<evidence type="ECO:0000313" key="4">
    <source>
        <dbReference type="EMBL" id="OQD78435.1"/>
    </source>
</evidence>
<gene>
    <name evidence="4" type="ORF">PENDEC_c001G05975</name>
</gene>
<dbReference type="InterPro" id="IPR056124">
    <property type="entry name" value="DUF7707"/>
</dbReference>
<comment type="caution">
    <text evidence="4">The sequence shown here is derived from an EMBL/GenBank/DDBJ whole genome shotgun (WGS) entry which is preliminary data.</text>
</comment>
<dbReference type="OrthoDB" id="2121879at2759"/>
<feature type="signal peptide" evidence="2">
    <location>
        <begin position="1"/>
        <end position="17"/>
    </location>
</feature>
<dbReference type="PANTHER" id="PTHR38118:SF4">
    <property type="match status" value="1"/>
</dbReference>
<keyword evidence="2" id="KW-0732">Signal</keyword>
<evidence type="ECO:0000256" key="2">
    <source>
        <dbReference type="SAM" id="SignalP"/>
    </source>
</evidence>
<dbReference type="OMA" id="CSAQRNT"/>
<sequence length="195" mass="20190">MHSSIVLFSTLAASALGATNSTTYTFPQDFNIGLVKPDELNSWCQGQRNVCPDMCQGSTSSNSCDPSTLQFKCTCADGTTPDSSQYIETIPFYVCQATFGQCINAHPNDADGQKACKQAAQCATKNATAMASPSPSTSTSASRTMALTTSTSSSQTTSSSVAAQSTSANAAITIGEGYSTGIMAGAMFLAARMFL</sequence>
<organism evidence="4 5">
    <name type="scientific">Penicillium decumbens</name>
    <dbReference type="NCBI Taxonomy" id="69771"/>
    <lineage>
        <taxon>Eukaryota</taxon>
        <taxon>Fungi</taxon>
        <taxon>Dikarya</taxon>
        <taxon>Ascomycota</taxon>
        <taxon>Pezizomycotina</taxon>
        <taxon>Eurotiomycetes</taxon>
        <taxon>Eurotiomycetidae</taxon>
        <taxon>Eurotiales</taxon>
        <taxon>Aspergillaceae</taxon>
        <taxon>Penicillium</taxon>
    </lineage>
</organism>
<accession>A0A1V6PN37</accession>
<dbReference type="Pfam" id="PF24808">
    <property type="entry name" value="DUF7707"/>
    <property type="match status" value="1"/>
</dbReference>
<dbReference type="EMBL" id="MDYL01000001">
    <property type="protein sequence ID" value="OQD78435.1"/>
    <property type="molecule type" value="Genomic_DNA"/>
</dbReference>
<evidence type="ECO:0000259" key="3">
    <source>
        <dbReference type="Pfam" id="PF24808"/>
    </source>
</evidence>
<reference evidence="5" key="1">
    <citation type="journal article" date="2017" name="Nat. Microbiol.">
        <title>Global analysis of biosynthetic gene clusters reveals vast potential of secondary metabolite production in Penicillium species.</title>
        <authorList>
            <person name="Nielsen J.C."/>
            <person name="Grijseels S."/>
            <person name="Prigent S."/>
            <person name="Ji B."/>
            <person name="Dainat J."/>
            <person name="Nielsen K.F."/>
            <person name="Frisvad J.C."/>
            <person name="Workman M."/>
            <person name="Nielsen J."/>
        </authorList>
    </citation>
    <scope>NUCLEOTIDE SEQUENCE [LARGE SCALE GENOMIC DNA]</scope>
    <source>
        <strain evidence="5">IBT 11843</strain>
    </source>
</reference>
<evidence type="ECO:0000256" key="1">
    <source>
        <dbReference type="SAM" id="MobiDB-lite"/>
    </source>
</evidence>
<dbReference type="PANTHER" id="PTHR38118">
    <property type="entry name" value="ANCHORED CELL WALL PROTEIN 11-RELATED"/>
    <property type="match status" value="1"/>
</dbReference>
<name>A0A1V6PN37_PENDC</name>
<feature type="domain" description="DUF7707" evidence="3">
    <location>
        <begin position="30"/>
        <end position="126"/>
    </location>
</feature>
<keyword evidence="5" id="KW-1185">Reference proteome</keyword>
<dbReference type="Proteomes" id="UP000191522">
    <property type="component" value="Unassembled WGS sequence"/>
</dbReference>
<protein>
    <recommendedName>
        <fullName evidence="3">DUF7707 domain-containing protein</fullName>
    </recommendedName>
</protein>